<dbReference type="EMBL" id="CP001016">
    <property type="protein sequence ID" value="ACB95941.1"/>
    <property type="molecule type" value="Genomic_DNA"/>
</dbReference>
<dbReference type="STRING" id="395963.Bind_2328"/>
<organism evidence="8 9">
    <name type="scientific">Beijerinckia indica subsp. indica (strain ATCC 9039 / DSM 1715 / NCIMB 8712)</name>
    <dbReference type="NCBI Taxonomy" id="395963"/>
    <lineage>
        <taxon>Bacteria</taxon>
        <taxon>Pseudomonadati</taxon>
        <taxon>Pseudomonadota</taxon>
        <taxon>Alphaproteobacteria</taxon>
        <taxon>Hyphomicrobiales</taxon>
        <taxon>Beijerinckiaceae</taxon>
        <taxon>Beijerinckia</taxon>
    </lineage>
</organism>
<gene>
    <name evidence="8" type="ordered locus">Bind_2328</name>
</gene>
<dbReference type="InterPro" id="IPR027417">
    <property type="entry name" value="P-loop_NTPase"/>
</dbReference>
<dbReference type="PANTHER" id="PTHR42794:SF1">
    <property type="entry name" value="HEMIN IMPORT ATP-BINDING PROTEIN HMUV"/>
    <property type="match status" value="1"/>
</dbReference>
<keyword evidence="5" id="KW-1278">Translocase</keyword>
<dbReference type="HOGENOM" id="CLU_000604_1_11_5"/>
<evidence type="ECO:0000256" key="4">
    <source>
        <dbReference type="ARBA" id="ARBA00022840"/>
    </source>
</evidence>
<dbReference type="CDD" id="cd03214">
    <property type="entry name" value="ABC_Iron-Siderophores_B12_Hemin"/>
    <property type="match status" value="1"/>
</dbReference>
<feature type="domain" description="ABC transporter" evidence="7">
    <location>
        <begin position="9"/>
        <end position="244"/>
    </location>
</feature>
<evidence type="ECO:0000259" key="7">
    <source>
        <dbReference type="PROSITE" id="PS50893"/>
    </source>
</evidence>
<dbReference type="eggNOG" id="COG1120">
    <property type="taxonomic scope" value="Bacteria"/>
</dbReference>
<keyword evidence="2" id="KW-0813">Transport</keyword>
<dbReference type="Proteomes" id="UP000001695">
    <property type="component" value="Chromosome"/>
</dbReference>
<evidence type="ECO:0000256" key="2">
    <source>
        <dbReference type="ARBA" id="ARBA00022448"/>
    </source>
</evidence>
<protein>
    <submittedName>
        <fullName evidence="8">ABC transporter related</fullName>
    </submittedName>
</protein>
<dbReference type="PANTHER" id="PTHR42794">
    <property type="entry name" value="HEMIN IMPORT ATP-BINDING PROTEIN HMUV"/>
    <property type="match status" value="1"/>
</dbReference>
<reference evidence="9" key="1">
    <citation type="submission" date="2008-03" db="EMBL/GenBank/DDBJ databases">
        <title>Complete sequence of chromosome of Beijerinckia indica subsp. indica ATCC 9039.</title>
        <authorList>
            <consortium name="US DOE Joint Genome Institute"/>
            <person name="Copeland A."/>
            <person name="Lucas S."/>
            <person name="Lapidus A."/>
            <person name="Glavina del Rio T."/>
            <person name="Dalin E."/>
            <person name="Tice H."/>
            <person name="Bruce D."/>
            <person name="Goodwin L."/>
            <person name="Pitluck S."/>
            <person name="LaButti K."/>
            <person name="Schmutz J."/>
            <person name="Larimer F."/>
            <person name="Land M."/>
            <person name="Hauser L."/>
            <person name="Kyrpides N."/>
            <person name="Mikhailova N."/>
            <person name="Dunfield P.F."/>
            <person name="Dedysh S.N."/>
            <person name="Liesack W."/>
            <person name="Saw J.H."/>
            <person name="Alam M."/>
            <person name="Chen Y."/>
            <person name="Murrell J.C."/>
            <person name="Richardson P."/>
        </authorList>
    </citation>
    <scope>NUCLEOTIDE SEQUENCE [LARGE SCALE GENOMIC DNA]</scope>
    <source>
        <strain evidence="9">ATCC 9039 / DSM 1715 / NCIMB 8712</strain>
    </source>
</reference>
<dbReference type="KEGG" id="bid:Bind_2328"/>
<sequence length="272" mass="29742">MNCDPDSLLRAEGLTFDRQGRAILRGVDLTIGPGEIVALLGANGAGKTTLLRLLMGFLKPSSGRVLVGKTALATLSARESAQQLAYVAQVHTIAFPYLVRDVVLLGRLPRNGLLHAPKDADHVMAQTVLEQLGISHLAERPYSEISGGERQLTMIARALAQATPVLIMDEPLSGLDYGYQIRLIDQLEHLASERRSLVMSTHHPEHALWSATRVILLRDGMIEADGPPEDVLTAQAIRRLYDVDVLRLEGPEGRSTFLPKRRQRIASVDAAE</sequence>
<dbReference type="OrthoDB" id="9810077at2"/>
<dbReference type="SMART" id="SM00382">
    <property type="entry name" value="AAA"/>
    <property type="match status" value="1"/>
</dbReference>
<comment type="function">
    <text evidence="6">Part of the ABC transporter complex HmuTUV involved in hemin import. Responsible for energy coupling to the transport system.</text>
</comment>
<dbReference type="AlphaFoldDB" id="B2IHF6"/>
<evidence type="ECO:0000256" key="3">
    <source>
        <dbReference type="ARBA" id="ARBA00022741"/>
    </source>
</evidence>
<keyword evidence="4" id="KW-0067">ATP-binding</keyword>
<reference evidence="8 9" key="2">
    <citation type="journal article" date="2010" name="J. Bacteriol.">
        <title>Complete genome sequence of Beijerinckia indica subsp. indica.</title>
        <authorList>
            <person name="Tamas I."/>
            <person name="Dedysh S.N."/>
            <person name="Liesack W."/>
            <person name="Stott M.B."/>
            <person name="Alam M."/>
            <person name="Murrell J.C."/>
            <person name="Dunfield P.F."/>
        </authorList>
    </citation>
    <scope>NUCLEOTIDE SEQUENCE [LARGE SCALE GENOMIC DNA]</scope>
    <source>
        <strain evidence="9">ATCC 9039 / DSM 1715 / NCIMB 8712</strain>
    </source>
</reference>
<name>B2IHF6_BEII9</name>
<evidence type="ECO:0000256" key="1">
    <source>
        <dbReference type="ARBA" id="ARBA00005417"/>
    </source>
</evidence>
<dbReference type="GO" id="GO:0005524">
    <property type="term" value="F:ATP binding"/>
    <property type="evidence" value="ECO:0007669"/>
    <property type="project" value="UniProtKB-KW"/>
</dbReference>
<accession>B2IHF6</accession>
<keyword evidence="3" id="KW-0547">Nucleotide-binding</keyword>
<evidence type="ECO:0000313" key="8">
    <source>
        <dbReference type="EMBL" id="ACB95941.1"/>
    </source>
</evidence>
<evidence type="ECO:0000313" key="9">
    <source>
        <dbReference type="Proteomes" id="UP000001695"/>
    </source>
</evidence>
<evidence type="ECO:0000256" key="5">
    <source>
        <dbReference type="ARBA" id="ARBA00022967"/>
    </source>
</evidence>
<keyword evidence="9" id="KW-1185">Reference proteome</keyword>
<comment type="similarity">
    <text evidence="1">Belongs to the ABC transporter superfamily.</text>
</comment>
<dbReference type="SUPFAM" id="SSF52540">
    <property type="entry name" value="P-loop containing nucleoside triphosphate hydrolases"/>
    <property type="match status" value="1"/>
</dbReference>
<dbReference type="GO" id="GO:0016887">
    <property type="term" value="F:ATP hydrolysis activity"/>
    <property type="evidence" value="ECO:0007669"/>
    <property type="project" value="InterPro"/>
</dbReference>
<dbReference type="InterPro" id="IPR003593">
    <property type="entry name" value="AAA+_ATPase"/>
</dbReference>
<dbReference type="FunFam" id="3.40.50.300:FF:000134">
    <property type="entry name" value="Iron-enterobactin ABC transporter ATP-binding protein"/>
    <property type="match status" value="1"/>
</dbReference>
<dbReference type="InterPro" id="IPR003439">
    <property type="entry name" value="ABC_transporter-like_ATP-bd"/>
</dbReference>
<evidence type="ECO:0000256" key="6">
    <source>
        <dbReference type="ARBA" id="ARBA00037066"/>
    </source>
</evidence>
<dbReference type="PROSITE" id="PS50893">
    <property type="entry name" value="ABC_TRANSPORTER_2"/>
    <property type="match status" value="1"/>
</dbReference>
<proteinExistence type="inferred from homology"/>
<dbReference type="Gene3D" id="3.40.50.300">
    <property type="entry name" value="P-loop containing nucleotide triphosphate hydrolases"/>
    <property type="match status" value="1"/>
</dbReference>
<dbReference type="Pfam" id="PF00005">
    <property type="entry name" value="ABC_tran"/>
    <property type="match status" value="1"/>
</dbReference>
<dbReference type="RefSeq" id="WP_012385294.1">
    <property type="nucleotide sequence ID" value="NC_010581.1"/>
</dbReference>